<dbReference type="InterPro" id="IPR039426">
    <property type="entry name" value="TonB-dep_rcpt-like"/>
</dbReference>
<evidence type="ECO:0000256" key="12">
    <source>
        <dbReference type="RuleBase" id="RU003357"/>
    </source>
</evidence>
<dbReference type="InterPro" id="IPR000531">
    <property type="entry name" value="Beta-barrel_TonB"/>
</dbReference>
<dbReference type="PROSITE" id="PS52016">
    <property type="entry name" value="TONB_DEPENDENT_REC_3"/>
    <property type="match status" value="1"/>
</dbReference>
<organism evidence="16 17">
    <name type="scientific">Parahalioglobus pacificus</name>
    <dbReference type="NCBI Taxonomy" id="930806"/>
    <lineage>
        <taxon>Bacteria</taxon>
        <taxon>Pseudomonadati</taxon>
        <taxon>Pseudomonadota</taxon>
        <taxon>Gammaproteobacteria</taxon>
        <taxon>Cellvibrionales</taxon>
        <taxon>Halieaceae</taxon>
        <taxon>Parahalioglobus</taxon>
    </lineage>
</organism>
<gene>
    <name evidence="16" type="ORF">GCM10007053_00650</name>
</gene>
<comment type="caution">
    <text evidence="16">The sequence shown here is derived from an EMBL/GenBank/DDBJ whole genome shotgun (WGS) entry which is preliminary data.</text>
</comment>
<feature type="domain" description="TonB-dependent receptor plug" evidence="15">
    <location>
        <begin position="40"/>
        <end position="145"/>
    </location>
</feature>
<evidence type="ECO:0000313" key="17">
    <source>
        <dbReference type="Proteomes" id="UP000644693"/>
    </source>
</evidence>
<keyword evidence="16" id="KW-0675">Receptor</keyword>
<dbReference type="InterPro" id="IPR036942">
    <property type="entry name" value="Beta-barrel_TonB_sf"/>
</dbReference>
<dbReference type="GO" id="GO:0006826">
    <property type="term" value="P:iron ion transport"/>
    <property type="evidence" value="ECO:0007669"/>
    <property type="project" value="UniProtKB-KW"/>
</dbReference>
<evidence type="ECO:0000256" key="13">
    <source>
        <dbReference type="SAM" id="SignalP"/>
    </source>
</evidence>
<evidence type="ECO:0000256" key="4">
    <source>
        <dbReference type="ARBA" id="ARBA00022496"/>
    </source>
</evidence>
<keyword evidence="9 11" id="KW-0472">Membrane</keyword>
<comment type="subcellular location">
    <subcellularLocation>
        <location evidence="1 11">Cell outer membrane</location>
        <topology evidence="1 11">Multi-pass membrane protein</topology>
    </subcellularLocation>
</comment>
<comment type="similarity">
    <text evidence="11 12">Belongs to the TonB-dependent receptor family.</text>
</comment>
<dbReference type="Pfam" id="PF07715">
    <property type="entry name" value="Plug"/>
    <property type="match status" value="1"/>
</dbReference>
<keyword evidence="13" id="KW-0732">Signal</keyword>
<evidence type="ECO:0000256" key="1">
    <source>
        <dbReference type="ARBA" id="ARBA00004571"/>
    </source>
</evidence>
<keyword evidence="3 11" id="KW-1134">Transmembrane beta strand</keyword>
<dbReference type="PANTHER" id="PTHR32552:SF81">
    <property type="entry name" value="TONB-DEPENDENT OUTER MEMBRANE RECEPTOR"/>
    <property type="match status" value="1"/>
</dbReference>
<evidence type="ECO:0000256" key="3">
    <source>
        <dbReference type="ARBA" id="ARBA00022452"/>
    </source>
</evidence>
<dbReference type="PANTHER" id="PTHR32552">
    <property type="entry name" value="FERRICHROME IRON RECEPTOR-RELATED"/>
    <property type="match status" value="1"/>
</dbReference>
<feature type="signal peptide" evidence="13">
    <location>
        <begin position="1"/>
        <end position="23"/>
    </location>
</feature>
<reference evidence="16" key="1">
    <citation type="journal article" date="2014" name="Int. J. Syst. Evol. Microbiol.">
        <title>Complete genome sequence of Corynebacterium casei LMG S-19264T (=DSM 44701T), isolated from a smear-ripened cheese.</title>
        <authorList>
            <consortium name="US DOE Joint Genome Institute (JGI-PGF)"/>
            <person name="Walter F."/>
            <person name="Albersmeier A."/>
            <person name="Kalinowski J."/>
            <person name="Ruckert C."/>
        </authorList>
    </citation>
    <scope>NUCLEOTIDE SEQUENCE</scope>
    <source>
        <strain evidence="16">KCTC 23430</strain>
    </source>
</reference>
<protein>
    <submittedName>
        <fullName evidence="16">TonB-dependent receptor</fullName>
    </submittedName>
</protein>
<feature type="domain" description="TonB-dependent receptor-like beta-barrel" evidence="14">
    <location>
        <begin position="299"/>
        <end position="806"/>
    </location>
</feature>
<dbReference type="AlphaFoldDB" id="A0A918XCX7"/>
<keyword evidence="17" id="KW-1185">Reference proteome</keyword>
<evidence type="ECO:0000313" key="16">
    <source>
        <dbReference type="EMBL" id="GHD25193.1"/>
    </source>
</evidence>
<dbReference type="InterPro" id="IPR012910">
    <property type="entry name" value="Plug_dom"/>
</dbReference>
<dbReference type="Gene3D" id="2.40.170.20">
    <property type="entry name" value="TonB-dependent receptor, beta-barrel domain"/>
    <property type="match status" value="1"/>
</dbReference>
<dbReference type="Pfam" id="PF00593">
    <property type="entry name" value="TonB_dep_Rec_b-barrel"/>
    <property type="match status" value="1"/>
</dbReference>
<keyword evidence="6" id="KW-0408">Iron</keyword>
<evidence type="ECO:0000256" key="5">
    <source>
        <dbReference type="ARBA" id="ARBA00022692"/>
    </source>
</evidence>
<evidence type="ECO:0000256" key="6">
    <source>
        <dbReference type="ARBA" id="ARBA00023004"/>
    </source>
</evidence>
<dbReference type="GO" id="GO:0009279">
    <property type="term" value="C:cell outer membrane"/>
    <property type="evidence" value="ECO:0007669"/>
    <property type="project" value="UniProtKB-SubCell"/>
</dbReference>
<feature type="chain" id="PRO_5038116117" evidence="13">
    <location>
        <begin position="24"/>
        <end position="843"/>
    </location>
</feature>
<evidence type="ECO:0000256" key="7">
    <source>
        <dbReference type="ARBA" id="ARBA00023065"/>
    </source>
</evidence>
<dbReference type="SUPFAM" id="SSF56935">
    <property type="entry name" value="Porins"/>
    <property type="match status" value="1"/>
</dbReference>
<evidence type="ECO:0000256" key="2">
    <source>
        <dbReference type="ARBA" id="ARBA00022448"/>
    </source>
</evidence>
<evidence type="ECO:0000256" key="9">
    <source>
        <dbReference type="ARBA" id="ARBA00023136"/>
    </source>
</evidence>
<evidence type="ECO:0000259" key="14">
    <source>
        <dbReference type="Pfam" id="PF00593"/>
    </source>
</evidence>
<dbReference type="Proteomes" id="UP000644693">
    <property type="component" value="Unassembled WGS sequence"/>
</dbReference>
<evidence type="ECO:0000256" key="11">
    <source>
        <dbReference type="PROSITE-ProRule" id="PRU01360"/>
    </source>
</evidence>
<keyword evidence="4" id="KW-0410">Iron transport</keyword>
<dbReference type="EMBL" id="BMYM01000001">
    <property type="protein sequence ID" value="GHD25193.1"/>
    <property type="molecule type" value="Genomic_DNA"/>
</dbReference>
<keyword evidence="7" id="KW-0406">Ion transport</keyword>
<keyword evidence="10 11" id="KW-0998">Cell outer membrane</keyword>
<evidence type="ECO:0000259" key="15">
    <source>
        <dbReference type="Pfam" id="PF07715"/>
    </source>
</evidence>
<keyword evidence="8 12" id="KW-0798">TonB box</keyword>
<evidence type="ECO:0000256" key="8">
    <source>
        <dbReference type="ARBA" id="ARBA00023077"/>
    </source>
</evidence>
<reference evidence="16" key="2">
    <citation type="submission" date="2020-09" db="EMBL/GenBank/DDBJ databases">
        <authorList>
            <person name="Sun Q."/>
            <person name="Kim S."/>
        </authorList>
    </citation>
    <scope>NUCLEOTIDE SEQUENCE</scope>
    <source>
        <strain evidence="16">KCTC 23430</strain>
    </source>
</reference>
<evidence type="ECO:0000256" key="10">
    <source>
        <dbReference type="ARBA" id="ARBA00023237"/>
    </source>
</evidence>
<name>A0A918XCX7_9GAMM</name>
<sequence length="843" mass="92080">MFHRKAPLVAAIALATASPVIHAQQLEEVIVTAQKRAESLQDVPISVSAIQGDKIQDANIPNMAALADYVPNLHIADAPVNTNIYMRGVGSGNNRGFEQSVGMYIDGVYMGRGRQYRAGFVDVERIEVLRGPQGTLFGRNTVAGAVNITTASTNAGEDFNGEIAASFEENGGQIFEGYVGGSIGESVGARLAFRSRETDGYVDNVFTGDTDGAIDELSYRLTLTWAPSDVLDFNFKYSNSDYERIGAASGTSSYLTLAERTELVPNASAFASTAYAIMDTFFPDFGERAGDDFTVYKDNGFGKSEADGIGIGINPDSSDNDIDNAVLTANWDVGDVTLTSVTGYSAYTYVDGADVDWLPIQFISRDDDQDFEQWSQEIRITSPGGEFFDYVAGFYYDTSDLEFDSRVMIDTNFDGLFPEFLSLVTPGNPPPEVLPQNLLAADPSLGGLYGPNQLGRDHFYSLDSESYALFAQGTFNLSDTLRLTLGVRYTEEEKEVVSTQFLSDSISGIGVPSDSFFLAATQAASFNAYAYDYKDDRSTDALTPSAIVQWDMTDDSMLYVSFSQGFKSGGFTAADDGEPGDLVQGTFPCAPNPDFSFNIEDCYDPTNPNEDFEFDDEEVDAFEIGGKHTLLDGGMTLNWAVFYTEYSDLQTAIFKGIGFSVKNAANSEIYGIEVDTLWQATDNLRIGANFAYLDATYDDFRDGPCNAFQLDADRLCGTPNGVSFNDLSGEPTLYASDYSAAAFADYVLPITNDMEFFLSGDVNYRDEFNSAGDNDPLDVIDAYTKVNLRLGIRGDSWELMAYGRNIFDEAALQQGYDTPILAGSHSNYQDEGQVWGARLKYIF</sequence>
<accession>A0A918XCX7</accession>
<keyword evidence="5 11" id="KW-0812">Transmembrane</keyword>
<proteinExistence type="inferred from homology"/>
<keyword evidence="2 11" id="KW-0813">Transport</keyword>